<dbReference type="Proteomes" id="UP000319514">
    <property type="component" value="Unassembled WGS sequence"/>
</dbReference>
<reference evidence="2 3" key="1">
    <citation type="submission" date="2019-06" db="EMBL/GenBank/DDBJ databases">
        <title>Sequencing the genomes of 1000 actinobacteria strains.</title>
        <authorList>
            <person name="Klenk H.-P."/>
        </authorList>
    </citation>
    <scope>NUCLEOTIDE SEQUENCE [LARGE SCALE GENOMIC DNA]</scope>
    <source>
        <strain evidence="2 3">DSM 18082</strain>
    </source>
</reference>
<keyword evidence="1" id="KW-0812">Transmembrane</keyword>
<dbReference type="EMBL" id="VFOQ01000001">
    <property type="protein sequence ID" value="TQL59543.1"/>
    <property type="molecule type" value="Genomic_DNA"/>
</dbReference>
<dbReference type="AlphaFoldDB" id="A0A542ZGS3"/>
<comment type="caution">
    <text evidence="2">The sequence shown here is derived from an EMBL/GenBank/DDBJ whole genome shotgun (WGS) entry which is preliminary data.</text>
</comment>
<keyword evidence="3" id="KW-1185">Reference proteome</keyword>
<accession>A0A542ZGS3</accession>
<proteinExistence type="predicted"/>
<dbReference type="RefSeq" id="WP_141787553.1">
    <property type="nucleotide sequence ID" value="NZ_BAAAKX010000013.1"/>
</dbReference>
<evidence type="ECO:0000313" key="2">
    <source>
        <dbReference type="EMBL" id="TQL59543.1"/>
    </source>
</evidence>
<organism evidence="2 3">
    <name type="scientific">Oryzihumus leptocrescens</name>
    <dbReference type="NCBI Taxonomy" id="297536"/>
    <lineage>
        <taxon>Bacteria</taxon>
        <taxon>Bacillati</taxon>
        <taxon>Actinomycetota</taxon>
        <taxon>Actinomycetes</taxon>
        <taxon>Micrococcales</taxon>
        <taxon>Intrasporangiaceae</taxon>
        <taxon>Oryzihumus</taxon>
    </lineage>
</organism>
<protein>
    <submittedName>
        <fullName evidence="2">Uncharacterized protein</fullName>
    </submittedName>
</protein>
<dbReference type="OrthoDB" id="4955106at2"/>
<name>A0A542ZGS3_9MICO</name>
<evidence type="ECO:0000256" key="1">
    <source>
        <dbReference type="SAM" id="Phobius"/>
    </source>
</evidence>
<feature type="transmembrane region" description="Helical" evidence="1">
    <location>
        <begin position="20"/>
        <end position="41"/>
    </location>
</feature>
<sequence length="111" mass="11605">MVSMAGLDPLGGAPSGFRLFFGVVVTLVVLGFVAVFATVAYRAKAARRAGLDPLAGDIQLAGQLRRSALLAPAGEGKTTAARLAELDTLHRSGAITDEEWNAQRARVLSEL</sequence>
<keyword evidence="1" id="KW-1133">Transmembrane helix</keyword>
<evidence type="ECO:0000313" key="3">
    <source>
        <dbReference type="Proteomes" id="UP000319514"/>
    </source>
</evidence>
<keyword evidence="1" id="KW-0472">Membrane</keyword>
<gene>
    <name evidence="2" type="ORF">FB474_0898</name>
</gene>